<comment type="catalytic activity">
    <reaction evidence="10">
        <text>N(4)-(alpha-D-Man-(1-&gt;2)-alpha-D-Man-(1-&gt;2)-alpha-D-Man-(1-&gt;3)-[alpha-D-Man-(1-&gt;2)-alpha-D-Man-(1-&gt;3)-[alpha-D-Man-(1-&gt;2)-alpha-D-Man-(1-&gt;6)]-alpha-D-Man-(1-&gt;6)]-beta-D-Man-(1-&gt;4)-beta-D-GlcNAc-(1-&gt;4)-beta-D-GlcNAc)-L-asparaginyl-[protein] (N-glucan mannose isomer 9A1,2,3B1,2,3) + 4 H2O = N(4)-(alpha-D-Man-(1-&gt;3)-[alpha-D-Man-(1-&gt;3)-[alpha-D-Man-(1-&gt;6)]-alpha-D-Man-(1-&gt;6)]-beta-D-Man-(1-&gt;4)-beta-D-GlcNAc-(1-&gt;4)-beta-D-GlcNAc)-L-asparaginyl-[protein] (N-glucan mannose isomer 5A1,2) + 4 beta-D-mannose</text>
        <dbReference type="Rhea" id="RHEA:56008"/>
        <dbReference type="Rhea" id="RHEA-COMP:14356"/>
        <dbReference type="Rhea" id="RHEA-COMP:14367"/>
        <dbReference type="ChEBI" id="CHEBI:15377"/>
        <dbReference type="ChEBI" id="CHEBI:28563"/>
        <dbReference type="ChEBI" id="CHEBI:59087"/>
        <dbReference type="ChEBI" id="CHEBI:139493"/>
        <dbReference type="EC" id="3.2.1.113"/>
    </reaction>
</comment>
<dbReference type="InterPro" id="IPR050749">
    <property type="entry name" value="Glycosyl_Hydrolase_47"/>
</dbReference>
<feature type="disulfide bond" evidence="13">
    <location>
        <begin position="336"/>
        <end position="365"/>
    </location>
</feature>
<evidence type="ECO:0000256" key="9">
    <source>
        <dbReference type="ARBA" id="ARBA00047669"/>
    </source>
</evidence>
<dbReference type="AlphaFoldDB" id="A0A6A6U6U8"/>
<proteinExistence type="inferred from homology"/>
<evidence type="ECO:0000256" key="14">
    <source>
        <dbReference type="RuleBase" id="RU361193"/>
    </source>
</evidence>
<dbReference type="Proteomes" id="UP000799302">
    <property type="component" value="Unassembled WGS sequence"/>
</dbReference>
<dbReference type="InterPro" id="IPR001382">
    <property type="entry name" value="Glyco_hydro_47"/>
</dbReference>
<dbReference type="GO" id="GO:0005509">
    <property type="term" value="F:calcium ion binding"/>
    <property type="evidence" value="ECO:0007669"/>
    <property type="project" value="InterPro"/>
</dbReference>
<comment type="similarity">
    <text evidence="3 14">Belongs to the glycosyl hydrolase 47 family.</text>
</comment>
<feature type="active site" description="Proton donor" evidence="11">
    <location>
        <position position="126"/>
    </location>
</feature>
<feature type="signal peptide" evidence="16">
    <location>
        <begin position="1"/>
        <end position="25"/>
    </location>
</feature>
<comment type="pathway">
    <text evidence="2">Protein modification; protein glycosylation.</text>
</comment>
<reference evidence="17" key="1">
    <citation type="journal article" date="2020" name="Stud. Mycol.">
        <title>101 Dothideomycetes genomes: a test case for predicting lifestyles and emergence of pathogens.</title>
        <authorList>
            <person name="Haridas S."/>
            <person name="Albert R."/>
            <person name="Binder M."/>
            <person name="Bloem J."/>
            <person name="Labutti K."/>
            <person name="Salamov A."/>
            <person name="Andreopoulos B."/>
            <person name="Baker S."/>
            <person name="Barry K."/>
            <person name="Bills G."/>
            <person name="Bluhm B."/>
            <person name="Cannon C."/>
            <person name="Castanera R."/>
            <person name="Culley D."/>
            <person name="Daum C."/>
            <person name="Ezra D."/>
            <person name="Gonzalez J."/>
            <person name="Henrissat B."/>
            <person name="Kuo A."/>
            <person name="Liang C."/>
            <person name="Lipzen A."/>
            <person name="Lutzoni F."/>
            <person name="Magnuson J."/>
            <person name="Mondo S."/>
            <person name="Nolan M."/>
            <person name="Ohm R."/>
            <person name="Pangilinan J."/>
            <person name="Park H.-J."/>
            <person name="Ramirez L."/>
            <person name="Alfaro M."/>
            <person name="Sun H."/>
            <person name="Tritt A."/>
            <person name="Yoshinaga Y."/>
            <person name="Zwiers L.-H."/>
            <person name="Turgeon B."/>
            <person name="Goodwin S."/>
            <person name="Spatafora J."/>
            <person name="Crous P."/>
            <person name="Grigoriev I."/>
        </authorList>
    </citation>
    <scope>NUCLEOTIDE SEQUENCE</scope>
    <source>
        <strain evidence="17">CBS 115976</strain>
    </source>
</reference>
<feature type="region of interest" description="Disordered" evidence="15">
    <location>
        <begin position="392"/>
        <end position="462"/>
    </location>
</feature>
<dbReference type="InterPro" id="IPR012341">
    <property type="entry name" value="6hp_glycosidase-like_sf"/>
</dbReference>
<evidence type="ECO:0000256" key="8">
    <source>
        <dbReference type="ARBA" id="ARBA00023295"/>
    </source>
</evidence>
<evidence type="ECO:0000256" key="11">
    <source>
        <dbReference type="PIRSR" id="PIRSR601382-1"/>
    </source>
</evidence>
<evidence type="ECO:0000256" key="16">
    <source>
        <dbReference type="SAM" id="SignalP"/>
    </source>
</evidence>
<dbReference type="GO" id="GO:0005975">
    <property type="term" value="P:carbohydrate metabolic process"/>
    <property type="evidence" value="ECO:0007669"/>
    <property type="project" value="InterPro"/>
</dbReference>
<comment type="cofactor">
    <cofactor evidence="1 12">
        <name>Ca(2+)</name>
        <dbReference type="ChEBI" id="CHEBI:29108"/>
    </cofactor>
</comment>
<comment type="catalytic activity">
    <reaction evidence="9">
        <text>N(4)-(alpha-D-Man-(1-&gt;2)-alpha-D-Man-(1-&gt;2)-alpha-D-Man-(1-&gt;3)-[alpha-D-Man-(1-&gt;3)-[alpha-D-Man-(1-&gt;2)-alpha-D-Man-(1-&gt;6)]-alpha-D-Man-(1-&gt;6)]-beta-D-Man-(1-&gt;4)-beta-D-GlcNAc-(1-&gt;4)-beta-D-GlcNAc)-L-asparaginyl-[protein] (N-glucan mannose isomer 8A1,2,3B1,3) + 3 H2O = N(4)-(alpha-D-Man-(1-&gt;3)-[alpha-D-Man-(1-&gt;3)-[alpha-D-Man-(1-&gt;6)]-alpha-D-Man-(1-&gt;6)]-beta-D-Man-(1-&gt;4)-beta-D-GlcNAc-(1-&gt;4)-beta-D-GlcNAc)-L-asparaginyl-[protein] (N-glucan mannose isomer 5A1,2) + 3 beta-D-mannose</text>
        <dbReference type="Rhea" id="RHEA:56028"/>
        <dbReference type="Rhea" id="RHEA-COMP:14358"/>
        <dbReference type="Rhea" id="RHEA-COMP:14367"/>
        <dbReference type="ChEBI" id="CHEBI:15377"/>
        <dbReference type="ChEBI" id="CHEBI:28563"/>
        <dbReference type="ChEBI" id="CHEBI:59087"/>
        <dbReference type="ChEBI" id="CHEBI:60628"/>
        <dbReference type="EC" id="3.2.1.113"/>
    </reaction>
</comment>
<dbReference type="PANTHER" id="PTHR11742:SF101">
    <property type="entry name" value="MANNOSYL-OLIGOSACCHARIDE ALPHA-1,2-MANNOSIDASE 1B"/>
    <property type="match status" value="1"/>
</dbReference>
<feature type="active site" evidence="11">
    <location>
        <position position="492"/>
    </location>
</feature>
<protein>
    <recommendedName>
        <fullName evidence="14">alpha-1,2-Mannosidase</fullName>
        <ecNumber evidence="14">3.2.1.-</ecNumber>
    </recommendedName>
</protein>
<dbReference type="SUPFAM" id="SSF48225">
    <property type="entry name" value="Seven-hairpin glycosidases"/>
    <property type="match status" value="1"/>
</dbReference>
<dbReference type="OrthoDB" id="8118055at2759"/>
<dbReference type="Gene3D" id="1.50.10.10">
    <property type="match status" value="2"/>
</dbReference>
<accession>A0A6A6U6U8</accession>
<feature type="binding site" evidence="12">
    <location>
        <position position="584"/>
    </location>
    <ligand>
        <name>Ca(2+)</name>
        <dbReference type="ChEBI" id="CHEBI:29108"/>
    </ligand>
</feature>
<keyword evidence="6 13" id="KW-1015">Disulfide bond</keyword>
<sequence length="599" mass="65297">MVLLRYGPVLAVVLLAGVTASPVAGDTASSQPGPAMEFRVNRQRAAAVKDAFKIAWDGYYKYAFPKDQLNPQTNDGANTRNGWGASAVDALSTAIVMEDKDIVKQIIDYVPKINFNQTTDSVSLFETTIRYLGGLLAGYDLLEGPFSHLSSDKNAKAALLKQAKNLADDLSFAFNTPTGIPSNTLILAEQSLGGDTTNGLATIGTLVLEWVHLSDLLGDKKYGALAEKAESYLLKPKPGIGEPFPGLLGTNVYLANGSFADSFGGWVGGDDSYYEYLIKMWAYDSSRFGLYKDRWIAAADSTIKYLASNPSSRPDLTFLAVYNGQKLIYESEHLACFAGGNFILGGLVLGEKKYTDFGIKLTTACHETYTGTATGIGPEIFDWIPSTCKNTGPQAPPTYEPPAYEPPSYVKRSPKLSASPEASPDAYNRIANDSPPPATLTVVTPPSTSTPPSTPPAKPDPCALPTLYNDQTAFYNKTGFYITDANYDLRPEVVESIYYAYRVTGDPKYQEWAWNAFLAINSTTRVGSGYSQVKNVNVKGGGGFTNNQESFFFAELMKYLYLIHSEDGMWQVNYKGRNEYVYNTEAHPFKVAGKALPTY</sequence>
<dbReference type="GO" id="GO:0016020">
    <property type="term" value="C:membrane"/>
    <property type="evidence" value="ECO:0007669"/>
    <property type="project" value="InterPro"/>
</dbReference>
<dbReference type="GO" id="GO:0004571">
    <property type="term" value="F:mannosyl-oligosaccharide 1,2-alpha-mannosidase activity"/>
    <property type="evidence" value="ECO:0007669"/>
    <property type="project" value="UniProtKB-EC"/>
</dbReference>
<gene>
    <name evidence="17" type="ORF">BT63DRAFT_298037</name>
</gene>
<dbReference type="PANTHER" id="PTHR11742">
    <property type="entry name" value="MANNOSYL-OLIGOSACCHARIDE ALPHA-1,2-MANNOSIDASE-RELATED"/>
    <property type="match status" value="1"/>
</dbReference>
<keyword evidence="7" id="KW-0325">Glycoprotein</keyword>
<dbReference type="EMBL" id="MU004237">
    <property type="protein sequence ID" value="KAF2667670.1"/>
    <property type="molecule type" value="Genomic_DNA"/>
</dbReference>
<evidence type="ECO:0000256" key="7">
    <source>
        <dbReference type="ARBA" id="ARBA00023180"/>
    </source>
</evidence>
<name>A0A6A6U6U8_9PEZI</name>
<evidence type="ECO:0000256" key="2">
    <source>
        <dbReference type="ARBA" id="ARBA00004922"/>
    </source>
</evidence>
<evidence type="ECO:0000256" key="12">
    <source>
        <dbReference type="PIRSR" id="PIRSR601382-2"/>
    </source>
</evidence>
<evidence type="ECO:0000256" key="13">
    <source>
        <dbReference type="PIRSR" id="PIRSR601382-3"/>
    </source>
</evidence>
<evidence type="ECO:0000256" key="6">
    <source>
        <dbReference type="ARBA" id="ARBA00023157"/>
    </source>
</evidence>
<evidence type="ECO:0000256" key="3">
    <source>
        <dbReference type="ARBA" id="ARBA00007658"/>
    </source>
</evidence>
<dbReference type="FunFam" id="1.50.10.10:FF:000047">
    <property type="entry name" value="Mannosyl-oligosaccharide alpha-1,2-mannosidase"/>
    <property type="match status" value="1"/>
</dbReference>
<dbReference type="GO" id="GO:0036503">
    <property type="term" value="P:ERAD pathway"/>
    <property type="evidence" value="ECO:0007669"/>
    <property type="project" value="UniProtKB-ARBA"/>
</dbReference>
<dbReference type="UniPathway" id="UPA00378"/>
<evidence type="ECO:0000256" key="15">
    <source>
        <dbReference type="SAM" id="MobiDB-lite"/>
    </source>
</evidence>
<dbReference type="Pfam" id="PF01532">
    <property type="entry name" value="Glyco_hydro_47"/>
    <property type="match status" value="1"/>
</dbReference>
<evidence type="ECO:0000256" key="4">
    <source>
        <dbReference type="ARBA" id="ARBA00022729"/>
    </source>
</evidence>
<keyword evidence="18" id="KW-1185">Reference proteome</keyword>
<feature type="active site" description="Proton donor" evidence="11">
    <location>
        <position position="379"/>
    </location>
</feature>
<keyword evidence="4 16" id="KW-0732">Signal</keyword>
<keyword evidence="5 14" id="KW-0378">Hydrolase</keyword>
<dbReference type="InterPro" id="IPR036026">
    <property type="entry name" value="Seven-hairpin_glycosidases"/>
</dbReference>
<feature type="compositionally biased region" description="Pro residues" evidence="15">
    <location>
        <begin position="394"/>
        <end position="405"/>
    </location>
</feature>
<keyword evidence="8 14" id="KW-0326">Glycosidase</keyword>
<dbReference type="EC" id="3.2.1.-" evidence="14"/>
<evidence type="ECO:0000313" key="17">
    <source>
        <dbReference type="EMBL" id="KAF2667670.1"/>
    </source>
</evidence>
<evidence type="ECO:0000256" key="1">
    <source>
        <dbReference type="ARBA" id="ARBA00001913"/>
    </source>
</evidence>
<evidence type="ECO:0000313" key="18">
    <source>
        <dbReference type="Proteomes" id="UP000799302"/>
    </source>
</evidence>
<keyword evidence="12" id="KW-0106">Calcium</keyword>
<dbReference type="GO" id="GO:0005783">
    <property type="term" value="C:endoplasmic reticulum"/>
    <property type="evidence" value="ECO:0007669"/>
    <property type="project" value="TreeGrafter"/>
</dbReference>
<dbReference type="PRINTS" id="PR00747">
    <property type="entry name" value="GLYHDRLASE47"/>
</dbReference>
<evidence type="ECO:0000256" key="5">
    <source>
        <dbReference type="ARBA" id="ARBA00022801"/>
    </source>
</evidence>
<feature type="active site" evidence="11">
    <location>
        <position position="271"/>
    </location>
</feature>
<evidence type="ECO:0000256" key="10">
    <source>
        <dbReference type="ARBA" id="ARBA00048605"/>
    </source>
</evidence>
<keyword evidence="12" id="KW-0479">Metal-binding</keyword>
<organism evidence="17 18">
    <name type="scientific">Microthyrium microscopicum</name>
    <dbReference type="NCBI Taxonomy" id="703497"/>
    <lineage>
        <taxon>Eukaryota</taxon>
        <taxon>Fungi</taxon>
        <taxon>Dikarya</taxon>
        <taxon>Ascomycota</taxon>
        <taxon>Pezizomycotina</taxon>
        <taxon>Dothideomycetes</taxon>
        <taxon>Dothideomycetes incertae sedis</taxon>
        <taxon>Microthyriales</taxon>
        <taxon>Microthyriaceae</taxon>
        <taxon>Microthyrium</taxon>
    </lineage>
</organism>
<feature type="compositionally biased region" description="Pro residues" evidence="15">
    <location>
        <begin position="448"/>
        <end position="459"/>
    </location>
</feature>
<feature type="chain" id="PRO_5025386298" description="alpha-1,2-Mannosidase" evidence="16">
    <location>
        <begin position="26"/>
        <end position="599"/>
    </location>
</feature>